<dbReference type="PANTHER" id="PTHR43108">
    <property type="entry name" value="N-ACETYLGLUCOSAMINE-6-SULFATASE FAMILY MEMBER"/>
    <property type="match status" value="1"/>
</dbReference>
<dbReference type="EMBL" id="JAGTJR010000003">
    <property type="protein sequence ID" value="KAH7062297.1"/>
    <property type="molecule type" value="Genomic_DNA"/>
</dbReference>
<dbReference type="PIRSF" id="PIRSF000972">
    <property type="entry name" value="Arylsulf_plant"/>
    <property type="match status" value="1"/>
</dbReference>
<sequence>MFLTSSLLSAGVVLLLFTPIRHVSATEQEQTSARRPNFLFIMSDDQDKRMGSLDYQPLLDKHIRQHGTEFRSHYCTVAQCCPSRASLWTGKAAHNTNVTDTRPPYGTAGWPQFIKEGHNENYLPIWLQDAGYSTYYVGKMMNGLNTTNYDKPYPAGWNGTDFLVSPNLYQYYNASFQRNKEPPRYETDYSTDLVTRSAISFLDEAAAAAKDGGQPFFMAVSPIGPHSAAIVTPERPYFFLPEAAKRHQNLFNNVTVPRTPHFNPAGGNAGAASWIKDLPLLNASEVAYGDEFYRLRLEALQAVDELIDALMARLGALGVLNDTYVFYTSDNGFHIGQHRLQPGKSCGYEEDILVPFFVRGPGVARNLTVDWPTTHTDIAPTIFELAGIGLKGDFDGVPMPVRENDVAEAQKEGVGKRRYEHVTVEFWGQGQDEGKYAARKYCSDKDNTTYKFLRLVGDSYSFAYSVWCTNEHELYDVQNDPYQLNNLLSPALQSQNITLLSRALPNVVHRLDSLLMVLKSCAGTSCTQPWKVLHPAGDVNTLVDALNKKYDGFYASQKRVFFDECAPGYIRAVEGPMEVLSWQGGVGYGT</sequence>
<keyword evidence="6" id="KW-1185">Reference proteome</keyword>
<evidence type="ECO:0000313" key="6">
    <source>
        <dbReference type="Proteomes" id="UP000774617"/>
    </source>
</evidence>
<dbReference type="Gene3D" id="3.40.720.10">
    <property type="entry name" value="Alkaline Phosphatase, subunit A"/>
    <property type="match status" value="1"/>
</dbReference>
<comment type="catalytic activity">
    <reaction evidence="2">
        <text>an aryl sulfate + H2O = a phenol + sulfate + H(+)</text>
        <dbReference type="Rhea" id="RHEA:17261"/>
        <dbReference type="ChEBI" id="CHEBI:15377"/>
        <dbReference type="ChEBI" id="CHEBI:15378"/>
        <dbReference type="ChEBI" id="CHEBI:16189"/>
        <dbReference type="ChEBI" id="CHEBI:33853"/>
        <dbReference type="ChEBI" id="CHEBI:140317"/>
        <dbReference type="EC" id="3.1.6.1"/>
    </reaction>
</comment>
<comment type="caution">
    <text evidence="5">The sequence shown here is derived from an EMBL/GenBank/DDBJ whole genome shotgun (WGS) entry which is preliminary data.</text>
</comment>
<name>A0ABQ8GQ29_9PEZI</name>
<reference evidence="5 6" key="1">
    <citation type="journal article" date="2021" name="Nat. Commun.">
        <title>Genetic determinants of endophytism in the Arabidopsis root mycobiome.</title>
        <authorList>
            <person name="Mesny F."/>
            <person name="Miyauchi S."/>
            <person name="Thiergart T."/>
            <person name="Pickel B."/>
            <person name="Atanasova L."/>
            <person name="Karlsson M."/>
            <person name="Huettel B."/>
            <person name="Barry K.W."/>
            <person name="Haridas S."/>
            <person name="Chen C."/>
            <person name="Bauer D."/>
            <person name="Andreopoulos W."/>
            <person name="Pangilinan J."/>
            <person name="LaButti K."/>
            <person name="Riley R."/>
            <person name="Lipzen A."/>
            <person name="Clum A."/>
            <person name="Drula E."/>
            <person name="Henrissat B."/>
            <person name="Kohler A."/>
            <person name="Grigoriev I.V."/>
            <person name="Martin F.M."/>
            <person name="Hacquard S."/>
        </authorList>
    </citation>
    <scope>NUCLEOTIDE SEQUENCE [LARGE SCALE GENOMIC DNA]</scope>
    <source>
        <strain evidence="5 6">MPI-SDFR-AT-0080</strain>
    </source>
</reference>
<keyword evidence="3" id="KW-0732">Signal</keyword>
<dbReference type="InterPro" id="IPR012083">
    <property type="entry name" value="Arylsulfatase"/>
</dbReference>
<keyword evidence="2" id="KW-0378">Hydrolase</keyword>
<dbReference type="Pfam" id="PF00884">
    <property type="entry name" value="Sulfatase"/>
    <property type="match status" value="1"/>
</dbReference>
<evidence type="ECO:0000259" key="4">
    <source>
        <dbReference type="Pfam" id="PF00884"/>
    </source>
</evidence>
<evidence type="ECO:0000313" key="5">
    <source>
        <dbReference type="EMBL" id="KAH7062297.1"/>
    </source>
</evidence>
<comment type="similarity">
    <text evidence="1 2">Belongs to the sulfatase family.</text>
</comment>
<feature type="signal peptide" evidence="3">
    <location>
        <begin position="1"/>
        <end position="25"/>
    </location>
</feature>
<protein>
    <recommendedName>
        <fullName evidence="2">Arylsulfatase</fullName>
        <shortName evidence="2">AS</shortName>
        <ecNumber evidence="2">3.1.6.1</ecNumber>
    </recommendedName>
    <alternativeName>
        <fullName evidence="2">Aryl-sulfate sulphohydrolase</fullName>
    </alternativeName>
</protein>
<dbReference type="InterPro" id="IPR017850">
    <property type="entry name" value="Alkaline_phosphatase_core_sf"/>
</dbReference>
<dbReference type="EC" id="3.1.6.1" evidence="2"/>
<feature type="domain" description="Sulfatase N-terminal" evidence="4">
    <location>
        <begin position="36"/>
        <end position="388"/>
    </location>
</feature>
<proteinExistence type="inferred from homology"/>
<evidence type="ECO:0000256" key="1">
    <source>
        <dbReference type="ARBA" id="ARBA00008779"/>
    </source>
</evidence>
<feature type="chain" id="PRO_5046692933" description="Arylsulfatase" evidence="3">
    <location>
        <begin position="26"/>
        <end position="590"/>
    </location>
</feature>
<dbReference type="Proteomes" id="UP000774617">
    <property type="component" value="Unassembled WGS sequence"/>
</dbReference>
<accession>A0ABQ8GQ29</accession>
<evidence type="ECO:0000256" key="2">
    <source>
        <dbReference type="PIRNR" id="PIRNR000972"/>
    </source>
</evidence>
<dbReference type="PANTHER" id="PTHR43108:SF8">
    <property type="entry name" value="SD21168P"/>
    <property type="match status" value="1"/>
</dbReference>
<dbReference type="SUPFAM" id="SSF53649">
    <property type="entry name" value="Alkaline phosphatase-like"/>
    <property type="match status" value="1"/>
</dbReference>
<gene>
    <name evidence="5" type="ORF">B0J12DRAFT_563741</name>
</gene>
<organism evidence="5 6">
    <name type="scientific">Macrophomina phaseolina</name>
    <dbReference type="NCBI Taxonomy" id="35725"/>
    <lineage>
        <taxon>Eukaryota</taxon>
        <taxon>Fungi</taxon>
        <taxon>Dikarya</taxon>
        <taxon>Ascomycota</taxon>
        <taxon>Pezizomycotina</taxon>
        <taxon>Dothideomycetes</taxon>
        <taxon>Dothideomycetes incertae sedis</taxon>
        <taxon>Botryosphaeriales</taxon>
        <taxon>Botryosphaeriaceae</taxon>
        <taxon>Macrophomina</taxon>
    </lineage>
</organism>
<dbReference type="InterPro" id="IPR000917">
    <property type="entry name" value="Sulfatase_N"/>
</dbReference>
<evidence type="ECO:0000256" key="3">
    <source>
        <dbReference type="SAM" id="SignalP"/>
    </source>
</evidence>
<dbReference type="CDD" id="cd16147">
    <property type="entry name" value="G6S"/>
    <property type="match status" value="1"/>
</dbReference>